<name>C0PV99_DROME</name>
<accession>C0PV99</accession>
<dbReference type="OrthoDB" id="7862828at2759"/>
<keyword evidence="1" id="KW-0732">Signal</keyword>
<organism evidence="2">
    <name type="scientific">Drosophila melanogaster</name>
    <name type="common">Fruit fly</name>
    <dbReference type="NCBI Taxonomy" id="7227"/>
    <lineage>
        <taxon>Eukaryota</taxon>
        <taxon>Metazoa</taxon>
        <taxon>Ecdysozoa</taxon>
        <taxon>Arthropoda</taxon>
        <taxon>Hexapoda</taxon>
        <taxon>Insecta</taxon>
        <taxon>Pterygota</taxon>
        <taxon>Neoptera</taxon>
        <taxon>Endopterygota</taxon>
        <taxon>Diptera</taxon>
        <taxon>Brachycera</taxon>
        <taxon>Muscomorpha</taxon>
        <taxon>Ephydroidea</taxon>
        <taxon>Drosophilidae</taxon>
        <taxon>Drosophila</taxon>
        <taxon>Sophophora</taxon>
    </lineage>
</organism>
<evidence type="ECO:0000313" key="2">
    <source>
        <dbReference type="EMBL" id="ACN88636.1"/>
    </source>
</evidence>
<sequence length="73" mass="8384">MRITWQTFPKLLIVLPLLHFYLAHCVKAESEVLKRRKESEQPNAQNVNIASDEAGEVGEDIKDTLYGSLFPRK</sequence>
<feature type="signal peptide" evidence="1">
    <location>
        <begin position="1"/>
        <end position="28"/>
    </location>
</feature>
<dbReference type="EMBL" id="BT072955">
    <property type="protein sequence ID" value="ACN88636.1"/>
    <property type="molecule type" value="mRNA"/>
</dbReference>
<feature type="chain" id="PRO_5002901946" evidence="1">
    <location>
        <begin position="29"/>
        <end position="73"/>
    </location>
</feature>
<dbReference type="VEuPathDB" id="VectorBase:FBgn0262839"/>
<proteinExistence type="evidence at transcript level"/>
<dbReference type="ExpressionAtlas" id="C0PV99">
    <property type="expression patterns" value="baseline and differential"/>
</dbReference>
<dbReference type="Bgee" id="FBgn0262839">
    <property type="expression patterns" value="Expressed in mid-late elongation-stage spermatid (Drosophila) in testis and 13 other cell types or tissues"/>
</dbReference>
<evidence type="ECO:0000256" key="1">
    <source>
        <dbReference type="SAM" id="SignalP"/>
    </source>
</evidence>
<reference evidence="2" key="1">
    <citation type="submission" date="2009-03" db="EMBL/GenBank/DDBJ databases">
        <authorList>
            <person name="Carlson J."/>
            <person name="Booth B."/>
            <person name="Frise E."/>
            <person name="Sandler J."/>
            <person name="Wan K."/>
            <person name="Yu C."/>
            <person name="Celniker S."/>
        </authorList>
    </citation>
    <scope>NUCLEOTIDE SEQUENCE</scope>
</reference>
<protein>
    <submittedName>
        <fullName evidence="2">MIP07785p</fullName>
    </submittedName>
</protein>
<dbReference type="AlphaFoldDB" id="C0PV99"/>